<dbReference type="InterPro" id="IPR017441">
    <property type="entry name" value="Protein_kinase_ATP_BS"/>
</dbReference>
<evidence type="ECO:0000256" key="3">
    <source>
        <dbReference type="ARBA" id="ARBA00022840"/>
    </source>
</evidence>
<proteinExistence type="inferred from homology"/>
<evidence type="ECO:0000256" key="2">
    <source>
        <dbReference type="ARBA" id="ARBA00022741"/>
    </source>
</evidence>
<keyword evidence="6" id="KW-0175">Coiled coil</keyword>
<dbReference type="SUPFAM" id="SSF56112">
    <property type="entry name" value="Protein kinase-like (PK-like)"/>
    <property type="match status" value="1"/>
</dbReference>
<keyword evidence="1 5" id="KW-0808">Transferase</keyword>
<dbReference type="PROSITE" id="PS50011">
    <property type="entry name" value="PROTEIN_KINASE_DOM"/>
    <property type="match status" value="1"/>
</dbReference>
<dbReference type="Pfam" id="PF07714">
    <property type="entry name" value="PK_Tyr_Ser-Thr"/>
    <property type="match status" value="1"/>
</dbReference>
<dbReference type="AlphaFoldDB" id="A0A7S3NNY5"/>
<sequence length="479" mass="54444">MQGMQSLLESLKEERGQTQEDLVAINTALDKVGIEIQNEFIDIKDQLRRGNQNQAAMMQKMEKQEILLQKLLKKDEQRVQQSQKPKVTVLELNSNDIIFGEFIGRGGFGVVYKGTWNGVAVALKTFPSNAVDAKTREDLRKEALKHQRMKNHPNIISFYGVCLEPSDKACLVIEFASGGTLFDRIYKIDIDISTPLALAYAFELVAGLVHLHKNSICHRDLKSLNVLIAAGGILKLSDFGLAKVKSTVSSASTASSGSIGTWAWMAPEQHNPKVKKDWEKTDVYSLGMVFFEIVTRKQPWDGLGPSEIMMNVFFNQERPEIAYKDESRHKVLVAILKKCWNQDATQRPSLKNGDIQVRVATTLKQLGGDPRQAANVVDIACLRLFLFLLIQFESKNHHLHHLLVVQLLNHARLPMLLTYLRLFLFLLIQVKSKNHHHLLVTFLNHLDRRNLVLFKIFDHPNIYYRVGNGYESLLIMIEV</sequence>
<dbReference type="InterPro" id="IPR051681">
    <property type="entry name" value="Ser/Thr_Kinases-Pseudokinases"/>
</dbReference>
<evidence type="ECO:0000256" key="4">
    <source>
        <dbReference type="PROSITE-ProRule" id="PRU10141"/>
    </source>
</evidence>
<dbReference type="InterPro" id="IPR000719">
    <property type="entry name" value="Prot_kinase_dom"/>
</dbReference>
<reference evidence="8" key="1">
    <citation type="submission" date="2021-01" db="EMBL/GenBank/DDBJ databases">
        <authorList>
            <person name="Corre E."/>
            <person name="Pelletier E."/>
            <person name="Niang G."/>
            <person name="Scheremetjew M."/>
            <person name="Finn R."/>
            <person name="Kale V."/>
            <person name="Holt S."/>
            <person name="Cochrane G."/>
            <person name="Meng A."/>
            <person name="Brown T."/>
            <person name="Cohen L."/>
        </authorList>
    </citation>
    <scope>NUCLEOTIDE SEQUENCE</scope>
    <source>
        <strain evidence="8">CCMP1510</strain>
    </source>
</reference>
<dbReference type="EMBL" id="HBIJ01021133">
    <property type="protein sequence ID" value="CAE0372969.1"/>
    <property type="molecule type" value="Transcribed_RNA"/>
</dbReference>
<keyword evidence="3 4" id="KW-0067">ATP-binding</keyword>
<dbReference type="PANTHER" id="PTHR44329">
    <property type="entry name" value="SERINE/THREONINE-PROTEIN KINASE TNNI3K-RELATED"/>
    <property type="match status" value="1"/>
</dbReference>
<dbReference type="InterPro" id="IPR001245">
    <property type="entry name" value="Ser-Thr/Tyr_kinase_cat_dom"/>
</dbReference>
<evidence type="ECO:0000313" key="8">
    <source>
        <dbReference type="EMBL" id="CAE0372969.1"/>
    </source>
</evidence>
<feature type="domain" description="Protein kinase" evidence="7">
    <location>
        <begin position="97"/>
        <end position="359"/>
    </location>
</feature>
<comment type="similarity">
    <text evidence="5">Belongs to the protein kinase superfamily.</text>
</comment>
<feature type="binding site" evidence="4">
    <location>
        <position position="124"/>
    </location>
    <ligand>
        <name>ATP</name>
        <dbReference type="ChEBI" id="CHEBI:30616"/>
    </ligand>
</feature>
<keyword evidence="1 5" id="KW-0723">Serine/threonine-protein kinase</keyword>
<dbReference type="GO" id="GO:0004674">
    <property type="term" value="F:protein serine/threonine kinase activity"/>
    <property type="evidence" value="ECO:0007669"/>
    <property type="project" value="UniProtKB-KW"/>
</dbReference>
<dbReference type="InterPro" id="IPR008271">
    <property type="entry name" value="Ser/Thr_kinase_AS"/>
</dbReference>
<keyword evidence="2 4" id="KW-0547">Nucleotide-binding</keyword>
<dbReference type="PROSITE" id="PS00108">
    <property type="entry name" value="PROTEIN_KINASE_ST"/>
    <property type="match status" value="1"/>
</dbReference>
<dbReference type="GO" id="GO:0005524">
    <property type="term" value="F:ATP binding"/>
    <property type="evidence" value="ECO:0007669"/>
    <property type="project" value="UniProtKB-UniRule"/>
</dbReference>
<dbReference type="InterPro" id="IPR011009">
    <property type="entry name" value="Kinase-like_dom_sf"/>
</dbReference>
<evidence type="ECO:0000256" key="1">
    <source>
        <dbReference type="ARBA" id="ARBA00022527"/>
    </source>
</evidence>
<dbReference type="Gene3D" id="1.10.510.10">
    <property type="entry name" value="Transferase(Phosphotransferase) domain 1"/>
    <property type="match status" value="1"/>
</dbReference>
<protein>
    <recommendedName>
        <fullName evidence="7">Protein kinase domain-containing protein</fullName>
    </recommendedName>
</protein>
<evidence type="ECO:0000259" key="7">
    <source>
        <dbReference type="PROSITE" id="PS50011"/>
    </source>
</evidence>
<dbReference type="PROSITE" id="PS00107">
    <property type="entry name" value="PROTEIN_KINASE_ATP"/>
    <property type="match status" value="1"/>
</dbReference>
<evidence type="ECO:0000256" key="6">
    <source>
        <dbReference type="SAM" id="Coils"/>
    </source>
</evidence>
<feature type="coiled-coil region" evidence="6">
    <location>
        <begin position="1"/>
        <end position="78"/>
    </location>
</feature>
<accession>A0A7S3NNY5</accession>
<gene>
    <name evidence="8" type="ORF">ALAG00032_LOCUS13754</name>
</gene>
<name>A0A7S3NNY5_9STRA</name>
<dbReference type="SMART" id="SM00220">
    <property type="entry name" value="S_TKc"/>
    <property type="match status" value="1"/>
</dbReference>
<organism evidence="8">
    <name type="scientific">Aureoumbra lagunensis</name>
    <dbReference type="NCBI Taxonomy" id="44058"/>
    <lineage>
        <taxon>Eukaryota</taxon>
        <taxon>Sar</taxon>
        <taxon>Stramenopiles</taxon>
        <taxon>Ochrophyta</taxon>
        <taxon>Pelagophyceae</taxon>
        <taxon>Pelagomonadales</taxon>
        <taxon>Aureoumbra</taxon>
    </lineage>
</organism>
<keyword evidence="1 5" id="KW-0418">Kinase</keyword>
<evidence type="ECO:0000256" key="5">
    <source>
        <dbReference type="RuleBase" id="RU000304"/>
    </source>
</evidence>